<dbReference type="GeneID" id="89666076"/>
<organism evidence="2 3">
    <name type="scientific">Acinetobacter pseudolwoffii</name>
    <dbReference type="NCBI Taxonomy" id="2053287"/>
    <lineage>
        <taxon>Bacteria</taxon>
        <taxon>Pseudomonadati</taxon>
        <taxon>Pseudomonadota</taxon>
        <taxon>Gammaproteobacteria</taxon>
        <taxon>Moraxellales</taxon>
        <taxon>Moraxellaceae</taxon>
        <taxon>Acinetobacter</taxon>
    </lineage>
</organism>
<keyword evidence="1" id="KW-1133">Transmembrane helix</keyword>
<reference evidence="2 3" key="2">
    <citation type="submission" date="2017-12" db="EMBL/GenBank/DDBJ databases">
        <title>Revising the taxonomy of the Acinetobacter lwoffii group: the description of Acinetobacter pseudolwoffii sp. nov. and emended description of Acinetobacter lwoffii.</title>
        <authorList>
            <person name="Nemec A."/>
        </authorList>
    </citation>
    <scope>NUCLEOTIDE SEQUENCE [LARGE SCALE GENOMIC DNA]</scope>
    <source>
        <strain evidence="2 3">ANC 5347</strain>
    </source>
</reference>
<protein>
    <submittedName>
        <fullName evidence="2">Holin</fullName>
    </submittedName>
</protein>
<sequence length="93" mass="9976">MQEHEKTFWMLVVIGAVIGLSKLLVSEERLTVRLVLGRTILGSASSVLAGGVLLQIPDIHPLALIAIASALGILGSTFIENWLKNKAATWSVK</sequence>
<evidence type="ECO:0000313" key="2">
    <source>
        <dbReference type="EMBL" id="PJI34078.1"/>
    </source>
</evidence>
<dbReference type="Pfam" id="PF04550">
    <property type="entry name" value="Phage_holin_3_2"/>
    <property type="match status" value="1"/>
</dbReference>
<feature type="transmembrane region" description="Helical" evidence="1">
    <location>
        <begin position="36"/>
        <end position="56"/>
    </location>
</feature>
<comment type="caution">
    <text evidence="2">The sequence shown here is derived from an EMBL/GenBank/DDBJ whole genome shotgun (WGS) entry which is preliminary data.</text>
</comment>
<dbReference type="RefSeq" id="WP_100357093.1">
    <property type="nucleotide sequence ID" value="NZ_PGOZ01000001.1"/>
</dbReference>
<evidence type="ECO:0000313" key="3">
    <source>
        <dbReference type="Proteomes" id="UP000242351"/>
    </source>
</evidence>
<name>A0A2H9UQU5_9GAMM</name>
<dbReference type="InterPro" id="IPR007633">
    <property type="entry name" value="Phage_P2_Holin"/>
</dbReference>
<evidence type="ECO:0000256" key="1">
    <source>
        <dbReference type="SAM" id="Phobius"/>
    </source>
</evidence>
<dbReference type="Proteomes" id="UP000242351">
    <property type="component" value="Unassembled WGS sequence"/>
</dbReference>
<reference evidence="2 3" key="1">
    <citation type="submission" date="2017-11" db="EMBL/GenBank/DDBJ databases">
        <authorList>
            <person name="Han C.G."/>
        </authorList>
    </citation>
    <scope>NUCLEOTIDE SEQUENCE [LARGE SCALE GENOMIC DNA]</scope>
    <source>
        <strain evidence="2 3">ANC 5347</strain>
    </source>
</reference>
<feature type="transmembrane region" description="Helical" evidence="1">
    <location>
        <begin position="62"/>
        <end position="83"/>
    </location>
</feature>
<proteinExistence type="predicted"/>
<keyword evidence="1" id="KW-0812">Transmembrane</keyword>
<feature type="transmembrane region" description="Helical" evidence="1">
    <location>
        <begin position="6"/>
        <end position="24"/>
    </location>
</feature>
<gene>
    <name evidence="2" type="ORF">CU320_01720</name>
</gene>
<dbReference type="GO" id="GO:0044660">
    <property type="term" value="P:viral release via pore formation in host cell membrane"/>
    <property type="evidence" value="ECO:0007669"/>
    <property type="project" value="InterPro"/>
</dbReference>
<dbReference type="EMBL" id="PGOZ01000001">
    <property type="protein sequence ID" value="PJI34078.1"/>
    <property type="molecule type" value="Genomic_DNA"/>
</dbReference>
<keyword evidence="1" id="KW-0472">Membrane</keyword>
<accession>A0A2H9UQU5</accession>
<dbReference type="AlphaFoldDB" id="A0A2H9UQU5"/>